<evidence type="ECO:0000256" key="9">
    <source>
        <dbReference type="SAM" id="SignalP"/>
    </source>
</evidence>
<feature type="domain" description="MANSC" evidence="11">
    <location>
        <begin position="41"/>
        <end position="125"/>
    </location>
</feature>
<dbReference type="FunFam" id="4.10.410.10:FF:000006">
    <property type="entry name" value="Serine peptidase inhibitor, Kunitz type 1"/>
    <property type="match status" value="1"/>
</dbReference>
<dbReference type="InterPro" id="IPR013783">
    <property type="entry name" value="Ig-like_fold"/>
</dbReference>
<dbReference type="CDD" id="cd22623">
    <property type="entry name" value="Kunitz_HAI1_1-like"/>
    <property type="match status" value="1"/>
</dbReference>
<dbReference type="CDD" id="cd00146">
    <property type="entry name" value="PKD"/>
    <property type="match status" value="1"/>
</dbReference>
<dbReference type="Pfam" id="PF00014">
    <property type="entry name" value="Kunitz_BPTI"/>
    <property type="match status" value="2"/>
</dbReference>
<reference evidence="12" key="1">
    <citation type="submission" date="2025-08" db="UniProtKB">
        <authorList>
            <consortium name="Ensembl"/>
        </authorList>
    </citation>
    <scope>IDENTIFICATION</scope>
</reference>
<feature type="disulfide bond" evidence="7">
    <location>
        <begin position="335"/>
        <end position="350"/>
    </location>
</feature>
<dbReference type="InterPro" id="IPR036055">
    <property type="entry name" value="LDL_receptor-like_sf"/>
</dbReference>
<dbReference type="PROSITE" id="PS01209">
    <property type="entry name" value="LDLRA_1"/>
    <property type="match status" value="1"/>
</dbReference>
<organism evidence="12 13">
    <name type="scientific">Dicentrarchus labrax</name>
    <name type="common">European seabass</name>
    <name type="synonym">Morone labrax</name>
    <dbReference type="NCBI Taxonomy" id="13489"/>
    <lineage>
        <taxon>Eukaryota</taxon>
        <taxon>Metazoa</taxon>
        <taxon>Chordata</taxon>
        <taxon>Craniata</taxon>
        <taxon>Vertebrata</taxon>
        <taxon>Euteleostomi</taxon>
        <taxon>Actinopterygii</taxon>
        <taxon>Neopterygii</taxon>
        <taxon>Teleostei</taxon>
        <taxon>Neoteleostei</taxon>
        <taxon>Acanthomorphata</taxon>
        <taxon>Eupercaria</taxon>
        <taxon>Moronidae</taxon>
        <taxon>Dicentrarchus</taxon>
    </lineage>
</organism>
<dbReference type="CDD" id="cd00112">
    <property type="entry name" value="LDLa"/>
    <property type="match status" value="1"/>
</dbReference>
<dbReference type="InterPro" id="IPR023415">
    <property type="entry name" value="LDLR_class-A_CS"/>
</dbReference>
<dbReference type="InterPro" id="IPR013980">
    <property type="entry name" value="MANSC_dom"/>
</dbReference>
<evidence type="ECO:0008006" key="14">
    <source>
        <dbReference type="Google" id="ProtNLM"/>
    </source>
</evidence>
<evidence type="ECO:0000256" key="2">
    <source>
        <dbReference type="ARBA" id="ARBA00022729"/>
    </source>
</evidence>
<evidence type="ECO:0000313" key="12">
    <source>
        <dbReference type="Ensembl" id="ENSDLAP00005083884.1"/>
    </source>
</evidence>
<feature type="domain" description="BPTI/Kunitz inhibitor" evidence="10">
    <location>
        <begin position="372"/>
        <end position="422"/>
    </location>
</feature>
<dbReference type="SMART" id="SM00192">
    <property type="entry name" value="LDLa"/>
    <property type="match status" value="1"/>
</dbReference>
<keyword evidence="4 8" id="KW-0472">Membrane</keyword>
<keyword evidence="3 8" id="KW-1133">Transmembrane helix</keyword>
<dbReference type="GO" id="GO:0005886">
    <property type="term" value="C:plasma membrane"/>
    <property type="evidence" value="ECO:0007669"/>
    <property type="project" value="TreeGrafter"/>
</dbReference>
<dbReference type="GO" id="GO:0004867">
    <property type="term" value="F:serine-type endopeptidase inhibitor activity"/>
    <property type="evidence" value="ECO:0007669"/>
    <property type="project" value="InterPro"/>
</dbReference>
<dbReference type="Ensembl" id="ENSDLAT00005067991.1">
    <property type="protein sequence ID" value="ENSDLAP00005083884.1"/>
    <property type="gene ID" value="ENSDLAG00005029937.1"/>
</dbReference>
<dbReference type="Pfam" id="PF00057">
    <property type="entry name" value="Ldl_recept_a"/>
    <property type="match status" value="1"/>
</dbReference>
<dbReference type="SMART" id="SM00131">
    <property type="entry name" value="KU"/>
    <property type="match status" value="2"/>
</dbReference>
<evidence type="ECO:0000256" key="1">
    <source>
        <dbReference type="ARBA" id="ARBA00004370"/>
    </source>
</evidence>
<sequence>MAPSSSSSSCSSSSLLLPLLLLLRCAAAAEDAHCGGTFRSGQNDFVLDAEDAVNEGAALLDTANVRSEEACERACCEDPRCNLALLAPRGTGAAAAENRTCDLFDCVHRNRFVCRFVNQVGYQNYIRESVFLQHLQGPQGAGEQAPPIAIAGQDVIVQPGETVTLNGIESLPLGDAHITDYLWRLQSGDDGVKVEETELPDQVRLSNLQPGSYVFRLTVTDSNGQSDAAEVTVLVLSPEMSSLYCRAPVKVGPCRAAFPRWRFNVTAGRCEQFVFGGCKQNNNNFLSEDECLSACRGVTGTHTVHTLVCVLCGSTCRPDQLTCDSGCCLDRSLECDGEKHCGDGADEEHCSQLNQTFTRLLNIDVNQKKARCSEPPHTGPCRASFTRWYYDPLNRKCHRFTYGGCDANGNNFDEENKCRDTCQGVTEQNVFFRGMFDRFETDEESDSGNIALAVLLSVAILALLAILTYCFLKARKERSHRPVATGPAHVTLSEQDTLVYNSTTKPI</sequence>
<keyword evidence="8" id="KW-0812">Transmembrane</keyword>
<keyword evidence="2 9" id="KW-0732">Signal</keyword>
<dbReference type="GeneTree" id="ENSGT00940000164935"/>
<dbReference type="Gene3D" id="4.10.400.10">
    <property type="entry name" value="Low-density Lipoprotein Receptor"/>
    <property type="match status" value="1"/>
</dbReference>
<dbReference type="Gene3D" id="2.60.40.10">
    <property type="entry name" value="Immunoglobulins"/>
    <property type="match status" value="1"/>
</dbReference>
<evidence type="ECO:0000259" key="10">
    <source>
        <dbReference type="PROSITE" id="PS50279"/>
    </source>
</evidence>
<dbReference type="GO" id="GO:0060429">
    <property type="term" value="P:epithelium development"/>
    <property type="evidence" value="ECO:0007669"/>
    <property type="project" value="TreeGrafter"/>
</dbReference>
<name>A0A8P4KRE3_DICLA</name>
<feature type="domain" description="BPTI/Kunitz inhibitor" evidence="10">
    <location>
        <begin position="245"/>
        <end position="295"/>
    </location>
</feature>
<dbReference type="InterPro" id="IPR036880">
    <property type="entry name" value="Kunitz_BPTI_sf"/>
</dbReference>
<dbReference type="CDD" id="cd22624">
    <property type="entry name" value="Kunitz_HAI1_2-like"/>
    <property type="match status" value="1"/>
</dbReference>
<evidence type="ECO:0000313" key="13">
    <source>
        <dbReference type="Proteomes" id="UP000694389"/>
    </source>
</evidence>
<evidence type="ECO:0000256" key="4">
    <source>
        <dbReference type="ARBA" id="ARBA00023136"/>
    </source>
</evidence>
<dbReference type="GO" id="GO:0008544">
    <property type="term" value="P:epidermis development"/>
    <property type="evidence" value="ECO:0007669"/>
    <property type="project" value="TreeGrafter"/>
</dbReference>
<dbReference type="SUPFAM" id="SSF57362">
    <property type="entry name" value="BPTI-like"/>
    <property type="match status" value="2"/>
</dbReference>
<dbReference type="SUPFAM" id="SSF57424">
    <property type="entry name" value="LDL receptor-like module"/>
    <property type="match status" value="1"/>
</dbReference>
<evidence type="ECO:0000256" key="6">
    <source>
        <dbReference type="ARBA" id="ARBA00023180"/>
    </source>
</evidence>
<dbReference type="Proteomes" id="UP000694389">
    <property type="component" value="Unassembled WGS sequence"/>
</dbReference>
<evidence type="ECO:0000256" key="8">
    <source>
        <dbReference type="SAM" id="Phobius"/>
    </source>
</evidence>
<dbReference type="Pfam" id="PF07502">
    <property type="entry name" value="MANEC"/>
    <property type="match status" value="1"/>
</dbReference>
<proteinExistence type="predicted"/>
<protein>
    <recommendedName>
        <fullName evidence="14">Kunitz-type protease inhibitor 1</fullName>
    </recommendedName>
</protein>
<dbReference type="PRINTS" id="PR00759">
    <property type="entry name" value="BASICPTASE"/>
</dbReference>
<dbReference type="Gene3D" id="4.10.410.10">
    <property type="entry name" value="Pancreatic trypsin inhibitor Kunitz domain"/>
    <property type="match status" value="2"/>
</dbReference>
<dbReference type="InterPro" id="IPR002223">
    <property type="entry name" value="Kunitz_BPTI"/>
</dbReference>
<dbReference type="FunFam" id="4.10.410.10:FF:000020">
    <property type="entry name" value="Collagen, type VI, alpha 3"/>
    <property type="match status" value="1"/>
</dbReference>
<dbReference type="GO" id="GO:0030198">
    <property type="term" value="P:extracellular matrix organization"/>
    <property type="evidence" value="ECO:0007669"/>
    <property type="project" value="TreeGrafter"/>
</dbReference>
<dbReference type="InterPro" id="IPR011106">
    <property type="entry name" value="MANSC_N"/>
</dbReference>
<dbReference type="InterPro" id="IPR002172">
    <property type="entry name" value="LDrepeatLR_classA_rpt"/>
</dbReference>
<dbReference type="InterPro" id="IPR020901">
    <property type="entry name" value="Prtase_inh_Kunz-CS"/>
</dbReference>
<evidence type="ECO:0000256" key="5">
    <source>
        <dbReference type="ARBA" id="ARBA00023157"/>
    </source>
</evidence>
<dbReference type="PROSITE" id="PS50279">
    <property type="entry name" value="BPTI_KUNITZ_2"/>
    <property type="match status" value="2"/>
</dbReference>
<feature type="signal peptide" evidence="9">
    <location>
        <begin position="1"/>
        <end position="28"/>
    </location>
</feature>
<evidence type="ECO:0000256" key="3">
    <source>
        <dbReference type="ARBA" id="ARBA00022989"/>
    </source>
</evidence>
<keyword evidence="6" id="KW-0325">Glycoprotein</keyword>
<dbReference type="SUPFAM" id="SSF49299">
    <property type="entry name" value="PKD domain"/>
    <property type="match status" value="1"/>
</dbReference>
<comment type="subcellular location">
    <subcellularLocation>
        <location evidence="1">Membrane</location>
    </subcellularLocation>
</comment>
<dbReference type="PANTHER" id="PTHR46750">
    <property type="entry name" value="KUNITZ-TYPE PROTEASE INHIBITOR 1"/>
    <property type="match status" value="1"/>
</dbReference>
<dbReference type="PROSITE" id="PS50068">
    <property type="entry name" value="LDLRA_2"/>
    <property type="match status" value="1"/>
</dbReference>
<dbReference type="AlphaFoldDB" id="A0A8P4KRE3"/>
<evidence type="ECO:0000259" key="11">
    <source>
        <dbReference type="PROSITE" id="PS50986"/>
    </source>
</evidence>
<keyword evidence="5 7" id="KW-1015">Disulfide bond</keyword>
<accession>A0A8P4KRE3</accession>
<dbReference type="PROSITE" id="PS50986">
    <property type="entry name" value="MANSC"/>
    <property type="match status" value="1"/>
</dbReference>
<dbReference type="PANTHER" id="PTHR46750:SF1">
    <property type="entry name" value="KUNITZ-TYPE PROTEASE INHIBITOR 1"/>
    <property type="match status" value="1"/>
</dbReference>
<dbReference type="InterPro" id="IPR035986">
    <property type="entry name" value="PKD_dom_sf"/>
</dbReference>
<feature type="transmembrane region" description="Helical" evidence="8">
    <location>
        <begin position="450"/>
        <end position="472"/>
    </location>
</feature>
<feature type="disulfide bond" evidence="7">
    <location>
        <begin position="323"/>
        <end position="341"/>
    </location>
</feature>
<feature type="disulfide bond" evidence="7">
    <location>
        <begin position="316"/>
        <end position="328"/>
    </location>
</feature>
<dbReference type="PROSITE" id="PS00280">
    <property type="entry name" value="BPTI_KUNITZ_1"/>
    <property type="match status" value="2"/>
</dbReference>
<dbReference type="Pfam" id="PF22352">
    <property type="entry name" value="K319L-like_PKD"/>
    <property type="match status" value="1"/>
</dbReference>
<keyword evidence="13" id="KW-1185">Reference proteome</keyword>
<reference evidence="12" key="2">
    <citation type="submission" date="2025-09" db="UniProtKB">
        <authorList>
            <consortium name="Ensembl"/>
        </authorList>
    </citation>
    <scope>IDENTIFICATION</scope>
</reference>
<evidence type="ECO:0000256" key="7">
    <source>
        <dbReference type="PROSITE-ProRule" id="PRU00124"/>
    </source>
</evidence>
<dbReference type="SMART" id="SM00765">
    <property type="entry name" value="MANEC"/>
    <property type="match status" value="1"/>
</dbReference>
<feature type="chain" id="PRO_5035835536" description="Kunitz-type protease inhibitor 1" evidence="9">
    <location>
        <begin position="29"/>
        <end position="507"/>
    </location>
</feature>